<dbReference type="Pfam" id="PF02036">
    <property type="entry name" value="SCP2"/>
    <property type="match status" value="1"/>
</dbReference>
<evidence type="ECO:0000259" key="2">
    <source>
        <dbReference type="Pfam" id="PF02036"/>
    </source>
</evidence>
<organism evidence="3 4">
    <name type="scientific">Glaciecola siphonariae</name>
    <dbReference type="NCBI Taxonomy" id="521012"/>
    <lineage>
        <taxon>Bacteria</taxon>
        <taxon>Pseudomonadati</taxon>
        <taxon>Pseudomonadota</taxon>
        <taxon>Gammaproteobacteria</taxon>
        <taxon>Alteromonadales</taxon>
        <taxon>Alteromonadaceae</taxon>
        <taxon>Glaciecola</taxon>
    </lineage>
</organism>
<comment type="function">
    <text evidence="1">Required for ubiquinone (coenzyme Q) biosynthesis. Binds hydrophobic ubiquinone biosynthetic intermediates via its SCP2 domain and is essential for the stability of the Ubi complex. May constitute a docking platform where Ubi enzymes assemble and access their SCP2-bound polyprenyl substrates.</text>
</comment>
<comment type="subcellular location">
    <subcellularLocation>
        <location evidence="1">Cytoplasm</location>
    </subcellularLocation>
</comment>
<evidence type="ECO:0000313" key="4">
    <source>
        <dbReference type="Proteomes" id="UP001595897"/>
    </source>
</evidence>
<accession>A0ABV9LXC1</accession>
<keyword evidence="4" id="KW-1185">Reference proteome</keyword>
<proteinExistence type="inferred from homology"/>
<dbReference type="Proteomes" id="UP001595897">
    <property type="component" value="Unassembled WGS sequence"/>
</dbReference>
<reference evidence="4" key="1">
    <citation type="journal article" date="2019" name="Int. J. Syst. Evol. Microbiol.">
        <title>The Global Catalogue of Microorganisms (GCM) 10K type strain sequencing project: providing services to taxonomists for standard genome sequencing and annotation.</title>
        <authorList>
            <consortium name="The Broad Institute Genomics Platform"/>
            <consortium name="The Broad Institute Genome Sequencing Center for Infectious Disease"/>
            <person name="Wu L."/>
            <person name="Ma J."/>
        </authorList>
    </citation>
    <scope>NUCLEOTIDE SEQUENCE [LARGE SCALE GENOMIC DNA]</scope>
    <source>
        <strain evidence="4">KACC 12507</strain>
    </source>
</reference>
<protein>
    <recommendedName>
        <fullName evidence="1">Ubiquinone biosynthesis accessory factor UbiJ</fullName>
    </recommendedName>
</protein>
<feature type="domain" description="SCP2" evidence="2">
    <location>
        <begin position="27"/>
        <end position="123"/>
    </location>
</feature>
<evidence type="ECO:0000313" key="3">
    <source>
        <dbReference type="EMBL" id="MFC4700794.1"/>
    </source>
</evidence>
<dbReference type="PANTHER" id="PTHR38693">
    <property type="entry name" value="UBIQUINONE BIOSYNTHESIS PROTEIN UBIJ"/>
    <property type="match status" value="1"/>
</dbReference>
<dbReference type="PANTHER" id="PTHR38693:SF1">
    <property type="entry name" value="UBIQUINONE BIOSYNTHESIS ACCESSORY FACTOR UBIJ"/>
    <property type="match status" value="1"/>
</dbReference>
<comment type="similarity">
    <text evidence="1">Belongs to the UbiJ family.</text>
</comment>
<dbReference type="EMBL" id="JBHSGU010000005">
    <property type="protein sequence ID" value="MFC4700794.1"/>
    <property type="molecule type" value="Genomic_DNA"/>
</dbReference>
<name>A0ABV9LXC1_9ALTE</name>
<dbReference type="InterPro" id="IPR003033">
    <property type="entry name" value="SCP2_sterol-bd_dom"/>
</dbReference>
<comment type="pathway">
    <text evidence="1">Cofactor biosynthesis; ubiquinone biosynthesis.</text>
</comment>
<evidence type="ECO:0000256" key="1">
    <source>
        <dbReference type="HAMAP-Rule" id="MF_02215"/>
    </source>
</evidence>
<dbReference type="HAMAP" id="MF_02215">
    <property type="entry name" value="UbiJ"/>
    <property type="match status" value="1"/>
</dbReference>
<dbReference type="InterPro" id="IPR038989">
    <property type="entry name" value="UbiJ"/>
</dbReference>
<gene>
    <name evidence="1" type="primary">ubiJ</name>
    <name evidence="3" type="ORF">ACFO4O_11540</name>
</gene>
<sequence length="216" mass="23982">MPIPMTQALSSAIELGINQALGISVNGFELVAPLAGKRCVLHLQELELTLGFQFSDSRVDVLNLEKPSEQALQELPDNECFVSVSLFALPELKHTSQLTKLIRQNKLDFYGDLAIVQKFSQLFAGIEFDIEESLSTYLGDAGAYTFVSQAKAFQAHAQKQFSAFMQMVSDAALEEKPIAVRPVMVANFVDEVRRLNTDTERLEARINLLVSAKEDK</sequence>
<comment type="caution">
    <text evidence="3">The sequence shown here is derived from an EMBL/GenBank/DDBJ whole genome shotgun (WGS) entry which is preliminary data.</text>
</comment>
<keyword evidence="1" id="KW-0831">Ubiquinone biosynthesis</keyword>
<keyword evidence="1" id="KW-0963">Cytoplasm</keyword>